<gene>
    <name evidence="2" type="ORF">EOE18_09865</name>
</gene>
<dbReference type="PANTHER" id="PTHR43245:SF13">
    <property type="entry name" value="UDP-D-APIOSE_UDP-D-XYLOSE SYNTHASE 2"/>
    <property type="match status" value="1"/>
</dbReference>
<proteinExistence type="predicted"/>
<protein>
    <submittedName>
        <fullName evidence="2">NAD(P)-dependent oxidoreductase</fullName>
    </submittedName>
</protein>
<dbReference type="PANTHER" id="PTHR43245">
    <property type="entry name" value="BIFUNCTIONAL POLYMYXIN RESISTANCE PROTEIN ARNA"/>
    <property type="match status" value="1"/>
</dbReference>
<dbReference type="InterPro" id="IPR050177">
    <property type="entry name" value="Lipid_A_modif_metabolic_enz"/>
</dbReference>
<dbReference type="InterPro" id="IPR036291">
    <property type="entry name" value="NAD(P)-bd_dom_sf"/>
</dbReference>
<dbReference type="EMBL" id="SACO01000006">
    <property type="protein sequence ID" value="RVU05034.1"/>
    <property type="molecule type" value="Genomic_DNA"/>
</dbReference>
<evidence type="ECO:0000313" key="3">
    <source>
        <dbReference type="Proteomes" id="UP000282837"/>
    </source>
</evidence>
<dbReference type="SUPFAM" id="SSF51735">
    <property type="entry name" value="NAD(P)-binding Rossmann-fold domains"/>
    <property type="match status" value="1"/>
</dbReference>
<sequence length="313" mass="33356">MLEFAVAQALVADGRRIVITGAGGWIGLATLDLLHAALGDQFGKRVRAFGSSTRVLRLSDGTQVLQRPLDDLAWLPNEPTIVLHTAFLTKDRAEAMDEARYRAANDAIRQKVLKALGPIGANAIFVASSGAAAKADDPAASRAMRLYGAMKREDEDLFAAWAQDHGATAAITRLYALAGPHINKPQNYAIASFMLDALAGRAIEVRAPRRVVRAYVAIREVMSLVFAILLQGGGVTRFDTGGEALELEQVAREVAALVEGAQVQRAAITAPDADIYHGDSAAYAALLARYGITPVPLRQALAETIDYLAGQNA</sequence>
<accession>A0A3S3TNG9</accession>
<dbReference type="InterPro" id="IPR001509">
    <property type="entry name" value="Epimerase_deHydtase"/>
</dbReference>
<organism evidence="2 3">
    <name type="scientific">Novosphingobium umbonatum</name>
    <dbReference type="NCBI Taxonomy" id="1908524"/>
    <lineage>
        <taxon>Bacteria</taxon>
        <taxon>Pseudomonadati</taxon>
        <taxon>Pseudomonadota</taxon>
        <taxon>Alphaproteobacteria</taxon>
        <taxon>Sphingomonadales</taxon>
        <taxon>Sphingomonadaceae</taxon>
        <taxon>Novosphingobium</taxon>
    </lineage>
</organism>
<dbReference type="AlphaFoldDB" id="A0A3S3TNG9"/>
<feature type="domain" description="NAD-dependent epimerase/dehydratase" evidence="1">
    <location>
        <begin position="17"/>
        <end position="231"/>
    </location>
</feature>
<dbReference type="Pfam" id="PF01370">
    <property type="entry name" value="Epimerase"/>
    <property type="match status" value="1"/>
</dbReference>
<comment type="caution">
    <text evidence="2">The sequence shown here is derived from an EMBL/GenBank/DDBJ whole genome shotgun (WGS) entry which is preliminary data.</text>
</comment>
<evidence type="ECO:0000313" key="2">
    <source>
        <dbReference type="EMBL" id="RVU05034.1"/>
    </source>
</evidence>
<dbReference type="OrthoDB" id="7181637at2"/>
<evidence type="ECO:0000259" key="1">
    <source>
        <dbReference type="Pfam" id="PF01370"/>
    </source>
</evidence>
<name>A0A3S3TNG9_9SPHN</name>
<dbReference type="Gene3D" id="3.40.50.720">
    <property type="entry name" value="NAD(P)-binding Rossmann-like Domain"/>
    <property type="match status" value="1"/>
</dbReference>
<keyword evidence="3" id="KW-1185">Reference proteome</keyword>
<dbReference type="Proteomes" id="UP000282837">
    <property type="component" value="Unassembled WGS sequence"/>
</dbReference>
<reference evidence="2 3" key="1">
    <citation type="submission" date="2019-01" db="EMBL/GenBank/DDBJ databases">
        <authorList>
            <person name="Chen W.-M."/>
        </authorList>
    </citation>
    <scope>NUCLEOTIDE SEQUENCE [LARGE SCALE GENOMIC DNA]</scope>
    <source>
        <strain evidence="2 3">FSY-9</strain>
    </source>
</reference>
<dbReference type="RefSeq" id="WP_127708973.1">
    <property type="nucleotide sequence ID" value="NZ_SACO01000006.1"/>
</dbReference>